<name>A0A803L5L0_CHEQI</name>
<dbReference type="Pfam" id="PF02458">
    <property type="entry name" value="Transferase"/>
    <property type="match status" value="1"/>
</dbReference>
<dbReference type="Proteomes" id="UP000596660">
    <property type="component" value="Unplaced"/>
</dbReference>
<dbReference type="AlphaFoldDB" id="A0A803L5L0"/>
<accession>A0A803L5L0</accession>
<proteinExistence type="predicted"/>
<sequence>MATSMDIECAYSTSPMKTTEPRLSYKISVSNNDHHQRVLQKWMHTVLCYKKQSDSEDNGLHAKGWIKESLGKALLEHPILAGRLRKSENNNGDLNIVSNDSGIRCPVYARISETTSGQRVHSMKATEPAKGRDRVNQVVLNTKEGGILQDQLVDTEMKKEACIRKGYPCEPYAKCCNSCVVDPIYGFFKCS</sequence>
<reference evidence="1" key="2">
    <citation type="submission" date="2021-03" db="UniProtKB">
        <authorList>
            <consortium name="EnsemblPlants"/>
        </authorList>
    </citation>
    <scope>IDENTIFICATION</scope>
</reference>
<evidence type="ECO:0000313" key="2">
    <source>
        <dbReference type="Proteomes" id="UP000596660"/>
    </source>
</evidence>
<keyword evidence="2" id="KW-1185">Reference proteome</keyword>
<dbReference type="EnsemblPlants" id="AUR62007149-RA">
    <property type="protein sequence ID" value="AUR62007149-RA:cds"/>
    <property type="gene ID" value="AUR62007149"/>
</dbReference>
<dbReference type="InterPro" id="IPR023213">
    <property type="entry name" value="CAT-like_dom_sf"/>
</dbReference>
<dbReference type="Gramene" id="AUR62007149-RA">
    <property type="protein sequence ID" value="AUR62007149-RA:cds"/>
    <property type="gene ID" value="AUR62007149"/>
</dbReference>
<evidence type="ECO:0000313" key="1">
    <source>
        <dbReference type="EnsemblPlants" id="AUR62007149-RA:cds"/>
    </source>
</evidence>
<reference evidence="1" key="1">
    <citation type="journal article" date="2017" name="Nature">
        <title>The genome of Chenopodium quinoa.</title>
        <authorList>
            <person name="Jarvis D.E."/>
            <person name="Ho Y.S."/>
            <person name="Lightfoot D.J."/>
            <person name="Schmoeckel S.M."/>
            <person name="Li B."/>
            <person name="Borm T.J.A."/>
            <person name="Ohyanagi H."/>
            <person name="Mineta K."/>
            <person name="Michell C.T."/>
            <person name="Saber N."/>
            <person name="Kharbatia N.M."/>
            <person name="Rupper R.R."/>
            <person name="Sharp A.R."/>
            <person name="Dally N."/>
            <person name="Boughton B.A."/>
            <person name="Woo Y.H."/>
            <person name="Gao G."/>
            <person name="Schijlen E.G.W.M."/>
            <person name="Guo X."/>
            <person name="Momin A.A."/>
            <person name="Negrao S."/>
            <person name="Al-Babili S."/>
            <person name="Gehring C."/>
            <person name="Roessner U."/>
            <person name="Jung C."/>
            <person name="Murphy K."/>
            <person name="Arold S.T."/>
            <person name="Gojobori T."/>
            <person name="van der Linden C.G."/>
            <person name="van Loo E.N."/>
            <person name="Jellen E.N."/>
            <person name="Maughan P.J."/>
            <person name="Tester M."/>
        </authorList>
    </citation>
    <scope>NUCLEOTIDE SEQUENCE [LARGE SCALE GENOMIC DNA]</scope>
    <source>
        <strain evidence="1">cv. PI 614886</strain>
    </source>
</reference>
<organism evidence="1 2">
    <name type="scientific">Chenopodium quinoa</name>
    <name type="common">Quinoa</name>
    <dbReference type="NCBI Taxonomy" id="63459"/>
    <lineage>
        <taxon>Eukaryota</taxon>
        <taxon>Viridiplantae</taxon>
        <taxon>Streptophyta</taxon>
        <taxon>Embryophyta</taxon>
        <taxon>Tracheophyta</taxon>
        <taxon>Spermatophyta</taxon>
        <taxon>Magnoliopsida</taxon>
        <taxon>eudicotyledons</taxon>
        <taxon>Gunneridae</taxon>
        <taxon>Pentapetalae</taxon>
        <taxon>Caryophyllales</taxon>
        <taxon>Chenopodiaceae</taxon>
        <taxon>Chenopodioideae</taxon>
        <taxon>Atripliceae</taxon>
        <taxon>Chenopodium</taxon>
    </lineage>
</organism>
<protein>
    <submittedName>
        <fullName evidence="1">Uncharacterized protein</fullName>
    </submittedName>
</protein>
<dbReference type="Gene3D" id="3.30.559.10">
    <property type="entry name" value="Chloramphenicol acetyltransferase-like domain"/>
    <property type="match status" value="1"/>
</dbReference>